<sequence length="20" mass="2139">MCGGCRLAISIPSGANFWRV</sequence>
<dbReference type="KEGG" id="rev:HUE57_13425"/>
<accession>A0A6N0I1C3</accession>
<evidence type="ECO:0000313" key="1">
    <source>
        <dbReference type="EMBL" id="QKQ28271.1"/>
    </source>
</evidence>
<evidence type="ECO:0000313" key="2">
    <source>
        <dbReference type="Proteomes" id="UP000509658"/>
    </source>
</evidence>
<keyword evidence="2" id="KW-1185">Reference proteome</keyword>
<dbReference type="EMBL" id="CP054491">
    <property type="protein sequence ID" value="QKQ28271.1"/>
    <property type="molecule type" value="Genomic_DNA"/>
</dbReference>
<name>A0A6N0I1C3_9GAMM</name>
<dbReference type="AlphaFoldDB" id="A0A6N0I1C3"/>
<organism evidence="1 2">
    <name type="scientific">Candidatus Reidiella endopervernicosa</name>
    <dbReference type="NCBI Taxonomy" id="2738883"/>
    <lineage>
        <taxon>Bacteria</taxon>
        <taxon>Pseudomonadati</taxon>
        <taxon>Pseudomonadota</taxon>
        <taxon>Gammaproteobacteria</taxon>
        <taxon>Candidatus Reidiella</taxon>
    </lineage>
</organism>
<reference evidence="1 2" key="1">
    <citation type="submission" date="2020-05" db="EMBL/GenBank/DDBJ databases">
        <title>Horizontal transmission and recombination maintain forever young bacterial symbiont genomes.</title>
        <authorList>
            <person name="Russell S.L."/>
            <person name="Pepper-Tunick E."/>
            <person name="Svedberg J."/>
            <person name="Byrne A."/>
            <person name="Ruelas Castillo J."/>
            <person name="Vollmers C."/>
            <person name="Beinart R.A."/>
            <person name="Corbett-Detig R."/>
        </authorList>
    </citation>
    <scope>NUCLEOTIDE SEQUENCE [LARGE SCALE GENOMIC DNA]</scope>
    <source>
        <strain evidence="1">Santa_Monica_outfall</strain>
    </source>
</reference>
<gene>
    <name evidence="1" type="ORF">HUE57_13425</name>
</gene>
<dbReference type="Proteomes" id="UP000509658">
    <property type="component" value="Chromosome"/>
</dbReference>
<protein>
    <submittedName>
        <fullName evidence="1">Uncharacterized protein</fullName>
    </submittedName>
</protein>
<dbReference type="NCBIfam" id="TIGR01053">
    <property type="entry name" value="LSD1"/>
    <property type="match status" value="1"/>
</dbReference>
<proteinExistence type="predicted"/>